<name>A0ABR1QKM7_9PEZI</name>
<evidence type="ECO:0000256" key="1">
    <source>
        <dbReference type="SAM" id="Phobius"/>
    </source>
</evidence>
<dbReference type="RefSeq" id="XP_066702595.1">
    <property type="nucleotide sequence ID" value="XM_066842733.1"/>
</dbReference>
<sequence>MPKLDVSELNIIASVLGEYENKPRDEGLIVSNLYAGAFTMIFGLVAVNIKSKWYLGEALPAVAMGIILGPIAAKVLDSQQWVNTTIIRQDDITLGVMRVMIGIQLVIAGYQLPARYLQHRSREMLVCLLPVMTLMWLSTSACVLATIPHLGLYATLIIGACVTSTDPILSQAVAKGPFAEKFVARPLREIVSAEAGANDGFASPFLGLAIDLLLQAQSHSLGSSASAQEKSIMKALVVWVVETLLYTVLLAIVYGAVAGFCARKAVGLSLSRKWIDSEGYLLFPCALGVSCRLPTFAQPPIPPLEEGGILLIFLIHRLQLFVLGTCGAIGTSDLLACFVAGCALNWDGRFLAETKRRHDEVNSCIDVLLNFAGFMYIGVTVPWQSFDQAATTGITWPRLVALGVLVLVFRRIPALLVCYRMMPDVVRGWKEAVFMGYFGPIGVGAIYYLEHTTILLLGVTDLSSSGRALLNAMGPIVYFLALFSIVVHGLSIPILNCIYHFCGVRPVTDDAEPIRRRSVHVATPNNALPGGEDTFIAFNRFTRPNYEAETLPTVEPRRTQEEPKPQFASVVFEASGEKDEKGTPQKPKGCVITCNEV</sequence>
<dbReference type="EMBL" id="JAQQWE010000004">
    <property type="protein sequence ID" value="KAK7957289.1"/>
    <property type="molecule type" value="Genomic_DNA"/>
</dbReference>
<evidence type="ECO:0008006" key="4">
    <source>
        <dbReference type="Google" id="ProtNLM"/>
    </source>
</evidence>
<feature type="transmembrane region" description="Helical" evidence="1">
    <location>
        <begin position="321"/>
        <end position="346"/>
    </location>
</feature>
<keyword evidence="1" id="KW-1133">Transmembrane helix</keyword>
<comment type="caution">
    <text evidence="2">The sequence shown here is derived from an EMBL/GenBank/DDBJ whole genome shotgun (WGS) entry which is preliminary data.</text>
</comment>
<keyword evidence="1" id="KW-0812">Transmembrane</keyword>
<reference evidence="2 3" key="1">
    <citation type="submission" date="2023-01" db="EMBL/GenBank/DDBJ databases">
        <title>Analysis of 21 Apiospora genomes using comparative genomics revels a genus with tremendous synthesis potential of carbohydrate active enzymes and secondary metabolites.</title>
        <authorList>
            <person name="Sorensen T."/>
        </authorList>
    </citation>
    <scope>NUCLEOTIDE SEQUENCE [LARGE SCALE GENOMIC DNA]</scope>
    <source>
        <strain evidence="2 3">CBS 24483</strain>
    </source>
</reference>
<feature type="transmembrane region" description="Helical" evidence="1">
    <location>
        <begin position="124"/>
        <end position="147"/>
    </location>
</feature>
<dbReference type="Proteomes" id="UP001391051">
    <property type="component" value="Unassembled WGS sequence"/>
</dbReference>
<protein>
    <recommendedName>
        <fullName evidence="4">Cation/H+ exchanger domain-containing protein</fullName>
    </recommendedName>
</protein>
<feature type="transmembrane region" description="Helical" evidence="1">
    <location>
        <begin position="431"/>
        <end position="449"/>
    </location>
</feature>
<feature type="transmembrane region" description="Helical" evidence="1">
    <location>
        <begin position="28"/>
        <end position="47"/>
    </location>
</feature>
<accession>A0ABR1QKM7</accession>
<evidence type="ECO:0000313" key="3">
    <source>
        <dbReference type="Proteomes" id="UP001391051"/>
    </source>
</evidence>
<gene>
    <name evidence="2" type="ORF">PG986_006511</name>
</gene>
<evidence type="ECO:0000313" key="2">
    <source>
        <dbReference type="EMBL" id="KAK7957289.1"/>
    </source>
</evidence>
<keyword evidence="3" id="KW-1185">Reference proteome</keyword>
<keyword evidence="1" id="KW-0472">Membrane</keyword>
<dbReference type="PANTHER" id="PTHR31382">
    <property type="entry name" value="NA(+)/H(+) ANTIPORTER"/>
    <property type="match status" value="1"/>
</dbReference>
<dbReference type="InterPro" id="IPR004712">
    <property type="entry name" value="Na+/H+_antiporter_fungi"/>
</dbReference>
<dbReference type="PANTHER" id="PTHR31382:SF3">
    <property type="entry name" value="SODIUM ION_PROTON EXCHANGER (EUROFUNG)"/>
    <property type="match status" value="1"/>
</dbReference>
<organism evidence="2 3">
    <name type="scientific">Apiospora aurea</name>
    <dbReference type="NCBI Taxonomy" id="335848"/>
    <lineage>
        <taxon>Eukaryota</taxon>
        <taxon>Fungi</taxon>
        <taxon>Dikarya</taxon>
        <taxon>Ascomycota</taxon>
        <taxon>Pezizomycotina</taxon>
        <taxon>Sordariomycetes</taxon>
        <taxon>Xylariomycetidae</taxon>
        <taxon>Amphisphaeriales</taxon>
        <taxon>Apiosporaceae</taxon>
        <taxon>Apiospora</taxon>
    </lineage>
</organism>
<proteinExistence type="predicted"/>
<feature type="transmembrane region" description="Helical" evidence="1">
    <location>
        <begin position="398"/>
        <end position="419"/>
    </location>
</feature>
<feature type="transmembrane region" description="Helical" evidence="1">
    <location>
        <begin position="469"/>
        <end position="490"/>
    </location>
</feature>
<feature type="transmembrane region" description="Helical" evidence="1">
    <location>
        <begin position="92"/>
        <end position="112"/>
    </location>
</feature>
<feature type="transmembrane region" description="Helical" evidence="1">
    <location>
        <begin position="54"/>
        <end position="72"/>
    </location>
</feature>
<dbReference type="GeneID" id="92075795"/>
<feature type="transmembrane region" description="Helical" evidence="1">
    <location>
        <begin position="367"/>
        <end position="386"/>
    </location>
</feature>
<feature type="transmembrane region" description="Helical" evidence="1">
    <location>
        <begin position="236"/>
        <end position="260"/>
    </location>
</feature>